<dbReference type="RefSeq" id="WP_025250972.1">
    <property type="nucleotide sequence ID" value="NZ_CP006934.1"/>
</dbReference>
<name>W6A9L1_9MOLU</name>
<evidence type="ECO:0000259" key="1">
    <source>
        <dbReference type="PROSITE" id="PS51192"/>
    </source>
</evidence>
<sequence length="270" mass="31244">MQFSGSSNMTNKGLTSGKINFSFVKNKEAQVLNNHFDYMWDDCDNRYGWINFSELDPTDFMKLDNHQVIKAEVFKPLPYQEEVIDVFKKLNQPENLIVLPTGTGKTYLAAFMYQEIIKKLANQRILFISHRQEIVINAKATFEKILKLTNTTLIKGGLTPNPKELKSNHLFVVDKSLNNLIDQKKLEPNDFGVIYFDEAHHLDGKSETNIMAKIENYFKAQYKIALTATPERMDKFDITTIFGKPIYEMRLNYALKHNAVSPINFLKNNF</sequence>
<keyword evidence="2" id="KW-0547">Nucleotide-binding</keyword>
<dbReference type="OrthoDB" id="9802848at2"/>
<dbReference type="STRING" id="1276257.SSABA_v1c04240"/>
<dbReference type="Pfam" id="PF04851">
    <property type="entry name" value="ResIII"/>
    <property type="match status" value="1"/>
</dbReference>
<keyword evidence="2" id="KW-0347">Helicase</keyword>
<dbReference type="InterPro" id="IPR050742">
    <property type="entry name" value="Helicase_Restrict-Modif_Enz"/>
</dbReference>
<dbReference type="GO" id="GO:0005829">
    <property type="term" value="C:cytosol"/>
    <property type="evidence" value="ECO:0007669"/>
    <property type="project" value="TreeGrafter"/>
</dbReference>
<dbReference type="Proteomes" id="UP000019265">
    <property type="component" value="Chromosome"/>
</dbReference>
<dbReference type="SUPFAM" id="SSF52540">
    <property type="entry name" value="P-loop containing nucleoside triphosphate hydrolases"/>
    <property type="match status" value="1"/>
</dbReference>
<dbReference type="GO" id="GO:0003677">
    <property type="term" value="F:DNA binding"/>
    <property type="evidence" value="ECO:0007669"/>
    <property type="project" value="InterPro"/>
</dbReference>
<dbReference type="GO" id="GO:0005524">
    <property type="term" value="F:ATP binding"/>
    <property type="evidence" value="ECO:0007669"/>
    <property type="project" value="InterPro"/>
</dbReference>
<dbReference type="PROSITE" id="PS51192">
    <property type="entry name" value="HELICASE_ATP_BIND_1"/>
    <property type="match status" value="1"/>
</dbReference>
<keyword evidence="2" id="KW-0067">ATP-binding</keyword>
<dbReference type="PANTHER" id="PTHR47396:SF1">
    <property type="entry name" value="ATP-DEPENDENT HELICASE IRC3-RELATED"/>
    <property type="match status" value="1"/>
</dbReference>
<dbReference type="InterPro" id="IPR014001">
    <property type="entry name" value="Helicase_ATP-bd"/>
</dbReference>
<proteinExistence type="predicted"/>
<dbReference type="EMBL" id="CP006934">
    <property type="protein sequence ID" value="AHI53833.1"/>
    <property type="molecule type" value="Genomic_DNA"/>
</dbReference>
<dbReference type="InterPro" id="IPR006935">
    <property type="entry name" value="Helicase/UvrB_N"/>
</dbReference>
<evidence type="ECO:0000313" key="3">
    <source>
        <dbReference type="Proteomes" id="UP000019265"/>
    </source>
</evidence>
<dbReference type="Gene3D" id="3.40.50.300">
    <property type="entry name" value="P-loop containing nucleotide triphosphate hydrolases"/>
    <property type="match status" value="1"/>
</dbReference>
<dbReference type="AlphaFoldDB" id="W6A9L1"/>
<accession>W6A9L1</accession>
<dbReference type="PATRIC" id="fig|1276257.3.peg.435"/>
<dbReference type="InterPro" id="IPR027417">
    <property type="entry name" value="P-loop_NTPase"/>
</dbReference>
<dbReference type="PANTHER" id="PTHR47396">
    <property type="entry name" value="TYPE I RESTRICTION ENZYME ECOKI R PROTEIN"/>
    <property type="match status" value="1"/>
</dbReference>
<dbReference type="KEGG" id="ssab:SSABA_v1c04240"/>
<feature type="domain" description="Helicase ATP-binding" evidence="1">
    <location>
        <begin position="86"/>
        <end position="248"/>
    </location>
</feature>
<evidence type="ECO:0000313" key="2">
    <source>
        <dbReference type="EMBL" id="AHI53833.1"/>
    </source>
</evidence>
<dbReference type="GO" id="GO:0016787">
    <property type="term" value="F:hydrolase activity"/>
    <property type="evidence" value="ECO:0007669"/>
    <property type="project" value="InterPro"/>
</dbReference>
<dbReference type="eggNOG" id="COG1061">
    <property type="taxonomic scope" value="Bacteria"/>
</dbReference>
<gene>
    <name evidence="2" type="ORF">SSABA_v1c04240</name>
</gene>
<keyword evidence="3" id="KW-1185">Reference proteome</keyword>
<dbReference type="HOGENOM" id="CLU_1030186_0_0_14"/>
<protein>
    <submittedName>
        <fullName evidence="2">Helicase</fullName>
    </submittedName>
</protein>
<dbReference type="GO" id="GO:0004386">
    <property type="term" value="F:helicase activity"/>
    <property type="evidence" value="ECO:0007669"/>
    <property type="project" value="UniProtKB-KW"/>
</dbReference>
<keyword evidence="2" id="KW-0378">Hydrolase</keyword>
<dbReference type="SMART" id="SM00487">
    <property type="entry name" value="DEXDc"/>
    <property type="match status" value="1"/>
</dbReference>
<reference evidence="2 3" key="1">
    <citation type="journal article" date="2014" name="Genome Biol. Evol.">
        <title>Molecular evolution of the substrate utilization strategies and putative virulence factors in mosquito-associated Spiroplasma species.</title>
        <authorList>
            <person name="Chang T.H."/>
            <person name="Lo W.S."/>
            <person name="Ku C."/>
            <person name="Chen L.L."/>
            <person name="Kuo C.H."/>
        </authorList>
    </citation>
    <scope>NUCLEOTIDE SEQUENCE [LARGE SCALE GENOMIC DNA]</scope>
    <source>
        <strain evidence="2">Ar-1343</strain>
    </source>
</reference>
<organism evidence="2 3">
    <name type="scientific">Spiroplasma sabaudiense Ar-1343</name>
    <dbReference type="NCBI Taxonomy" id="1276257"/>
    <lineage>
        <taxon>Bacteria</taxon>
        <taxon>Bacillati</taxon>
        <taxon>Mycoplasmatota</taxon>
        <taxon>Mollicutes</taxon>
        <taxon>Entomoplasmatales</taxon>
        <taxon>Spiroplasmataceae</taxon>
        <taxon>Spiroplasma</taxon>
    </lineage>
</organism>